<evidence type="ECO:0000313" key="8">
    <source>
        <dbReference type="EMBL" id="CCK29317.1"/>
    </source>
</evidence>
<evidence type="ECO:0000256" key="4">
    <source>
        <dbReference type="ARBA" id="ARBA00023136"/>
    </source>
</evidence>
<dbReference type="GO" id="GO:0016020">
    <property type="term" value="C:membrane"/>
    <property type="evidence" value="ECO:0007669"/>
    <property type="project" value="UniProtKB-SubCell"/>
</dbReference>
<dbReference type="EMBL" id="HE971709">
    <property type="protein sequence ID" value="CCK29317.1"/>
    <property type="molecule type" value="Genomic_DNA"/>
</dbReference>
<feature type="transmembrane region" description="Helical" evidence="6">
    <location>
        <begin position="55"/>
        <end position="73"/>
    </location>
</feature>
<evidence type="ECO:0000256" key="6">
    <source>
        <dbReference type="SAM" id="Phobius"/>
    </source>
</evidence>
<organism evidence="8 9">
    <name type="scientific">Streptomyces davaonensis (strain DSM 101723 / JCM 4913 / KCC S-0913 / 768)</name>
    <dbReference type="NCBI Taxonomy" id="1214101"/>
    <lineage>
        <taxon>Bacteria</taxon>
        <taxon>Bacillati</taxon>
        <taxon>Actinomycetota</taxon>
        <taxon>Actinomycetes</taxon>
        <taxon>Kitasatosporales</taxon>
        <taxon>Streptomycetaceae</taxon>
        <taxon>Streptomyces</taxon>
    </lineage>
</organism>
<feature type="region of interest" description="Disordered" evidence="5">
    <location>
        <begin position="1"/>
        <end position="21"/>
    </location>
</feature>
<dbReference type="Pfam" id="PF04138">
    <property type="entry name" value="GtrA_DPMS_TM"/>
    <property type="match status" value="1"/>
</dbReference>
<gene>
    <name evidence="8" type="ORF">BN159_4938</name>
</gene>
<feature type="transmembrane region" description="Helical" evidence="6">
    <location>
        <begin position="28"/>
        <end position="49"/>
    </location>
</feature>
<dbReference type="PATRIC" id="fig|1214101.3.peg.5006"/>
<protein>
    <recommendedName>
        <fullName evidence="7">GtrA/DPMS transmembrane domain-containing protein</fullName>
    </recommendedName>
</protein>
<feature type="transmembrane region" description="Helical" evidence="6">
    <location>
        <begin position="94"/>
        <end position="113"/>
    </location>
</feature>
<reference evidence="8 9" key="1">
    <citation type="journal article" date="2012" name="J. Bacteriol.">
        <title>Genome sequence of the bacterium Streptomyces davawensis JCM 4913 and heterologous production of the unique antibiotic roseoflavin.</title>
        <authorList>
            <person name="Jankowitsch F."/>
            <person name="Schwarz J."/>
            <person name="Ruckert C."/>
            <person name="Gust B."/>
            <person name="Szczepanowski R."/>
            <person name="Blom J."/>
            <person name="Pelzer S."/>
            <person name="Kalinowski J."/>
            <person name="Mack M."/>
        </authorList>
    </citation>
    <scope>NUCLEOTIDE SEQUENCE [LARGE SCALE GENOMIC DNA]</scope>
    <source>
        <strain evidence="9">DSM 101723 / JCM 4913 / KCC S-0913 / 768</strain>
    </source>
</reference>
<comment type="subcellular location">
    <subcellularLocation>
        <location evidence="1">Membrane</location>
        <topology evidence="1">Multi-pass membrane protein</topology>
    </subcellularLocation>
</comment>
<keyword evidence="2 6" id="KW-0812">Transmembrane</keyword>
<sequence length="172" mass="17863">MKSPLSSSTRSAKSEAATQAGPGPVASFVRFVVLGGGVGIVSSVAVALLAAALPWVVANALITIASTLLCTELHARFTFGKGRRAGWREHWQSAGSATAAYLATSLAVTVLHLVQPTAGMLTEQIVYLSASALAGVARFLVLRLCVFATRPAKQQTQQTQQSTRTAPVMLAA</sequence>
<evidence type="ECO:0000256" key="1">
    <source>
        <dbReference type="ARBA" id="ARBA00004141"/>
    </source>
</evidence>
<dbReference type="HOGENOM" id="CLU_128242_0_0_11"/>
<keyword evidence="3 6" id="KW-1133">Transmembrane helix</keyword>
<feature type="domain" description="GtrA/DPMS transmembrane" evidence="7">
    <location>
        <begin position="30"/>
        <end position="147"/>
    </location>
</feature>
<name>K4R890_STRDJ</name>
<dbReference type="AlphaFoldDB" id="K4R890"/>
<dbReference type="STRING" id="1214101.BN159_4938"/>
<evidence type="ECO:0000256" key="2">
    <source>
        <dbReference type="ARBA" id="ARBA00022692"/>
    </source>
</evidence>
<keyword evidence="4 6" id="KW-0472">Membrane</keyword>
<dbReference type="InterPro" id="IPR007267">
    <property type="entry name" value="GtrA_DPMS_TM"/>
</dbReference>
<dbReference type="Proteomes" id="UP000008043">
    <property type="component" value="Chromosome"/>
</dbReference>
<dbReference type="RefSeq" id="WP_015659657.1">
    <property type="nucleotide sequence ID" value="NC_020504.1"/>
</dbReference>
<proteinExistence type="predicted"/>
<evidence type="ECO:0000313" key="9">
    <source>
        <dbReference type="Proteomes" id="UP000008043"/>
    </source>
</evidence>
<accession>K4R890</accession>
<dbReference type="GO" id="GO:0000271">
    <property type="term" value="P:polysaccharide biosynthetic process"/>
    <property type="evidence" value="ECO:0007669"/>
    <property type="project" value="InterPro"/>
</dbReference>
<feature type="compositionally biased region" description="Polar residues" evidence="5">
    <location>
        <begin position="1"/>
        <end position="11"/>
    </location>
</feature>
<feature type="transmembrane region" description="Helical" evidence="6">
    <location>
        <begin position="125"/>
        <end position="146"/>
    </location>
</feature>
<keyword evidence="9" id="KW-1185">Reference proteome</keyword>
<evidence type="ECO:0000256" key="5">
    <source>
        <dbReference type="SAM" id="MobiDB-lite"/>
    </source>
</evidence>
<dbReference type="eggNOG" id="COG2246">
    <property type="taxonomic scope" value="Bacteria"/>
</dbReference>
<evidence type="ECO:0000259" key="7">
    <source>
        <dbReference type="Pfam" id="PF04138"/>
    </source>
</evidence>
<evidence type="ECO:0000256" key="3">
    <source>
        <dbReference type="ARBA" id="ARBA00022989"/>
    </source>
</evidence>
<dbReference type="KEGG" id="sdv:BN159_4938"/>